<dbReference type="PROSITE" id="PS00428">
    <property type="entry name" value="FTSW_RODA_SPOVE"/>
    <property type="match status" value="1"/>
</dbReference>
<dbReference type="eggNOG" id="COG0772">
    <property type="taxonomic scope" value="Bacteria"/>
</dbReference>
<evidence type="ECO:0000256" key="2">
    <source>
        <dbReference type="ARBA" id="ARBA00022475"/>
    </source>
</evidence>
<organism evidence="12 13">
    <name type="scientific">Candidatus Regiella insecticola LSR1</name>
    <dbReference type="NCBI Taxonomy" id="663321"/>
    <lineage>
        <taxon>Bacteria</taxon>
        <taxon>Pseudomonadati</taxon>
        <taxon>Pseudomonadota</taxon>
        <taxon>Gammaproteobacteria</taxon>
        <taxon>Enterobacterales</taxon>
        <taxon>Enterobacteriaceae</taxon>
        <taxon>aphid secondary symbionts</taxon>
        <taxon>Candidatus Regiella</taxon>
    </lineage>
</organism>
<dbReference type="EMBL" id="GL379589">
    <property type="protein sequence ID" value="EFL92770.1"/>
    <property type="molecule type" value="Genomic_DNA"/>
</dbReference>
<keyword evidence="8 11" id="KW-1133">Transmembrane helix</keyword>
<evidence type="ECO:0000256" key="3">
    <source>
        <dbReference type="ARBA" id="ARBA00022676"/>
    </source>
</evidence>
<dbReference type="InterPro" id="IPR018365">
    <property type="entry name" value="Cell_cycle_FtsW-rel_CS"/>
</dbReference>
<dbReference type="GO" id="GO:0051301">
    <property type="term" value="P:cell division"/>
    <property type="evidence" value="ECO:0007669"/>
    <property type="project" value="InterPro"/>
</dbReference>
<comment type="catalytic activity">
    <reaction evidence="11">
        <text>[GlcNAc-(1-&gt;4)-Mur2Ac(oyl-L-Ala-gamma-D-Glu-L-Lys-D-Ala-D-Ala)](n)-di-trans,octa-cis-undecaprenyl diphosphate + beta-D-GlcNAc-(1-&gt;4)-Mur2Ac(oyl-L-Ala-gamma-D-Glu-L-Lys-D-Ala-D-Ala)-di-trans,octa-cis-undecaprenyl diphosphate = [GlcNAc-(1-&gt;4)-Mur2Ac(oyl-L-Ala-gamma-D-Glu-L-Lys-D-Ala-D-Ala)](n+1)-di-trans,octa-cis-undecaprenyl diphosphate + di-trans,octa-cis-undecaprenyl diphosphate + H(+)</text>
        <dbReference type="Rhea" id="RHEA:23708"/>
        <dbReference type="Rhea" id="RHEA-COMP:9602"/>
        <dbReference type="Rhea" id="RHEA-COMP:9603"/>
        <dbReference type="ChEBI" id="CHEBI:15378"/>
        <dbReference type="ChEBI" id="CHEBI:58405"/>
        <dbReference type="ChEBI" id="CHEBI:60033"/>
        <dbReference type="ChEBI" id="CHEBI:78435"/>
        <dbReference type="EC" id="2.4.99.28"/>
    </reaction>
</comment>
<keyword evidence="2 11" id="KW-1003">Cell membrane</keyword>
<dbReference type="Pfam" id="PF01098">
    <property type="entry name" value="FTSW_RODA_SPOVE"/>
    <property type="match status" value="1"/>
</dbReference>
<keyword evidence="5 11" id="KW-0812">Transmembrane</keyword>
<evidence type="ECO:0000256" key="7">
    <source>
        <dbReference type="ARBA" id="ARBA00022984"/>
    </source>
</evidence>
<keyword evidence="13" id="KW-1185">Reference proteome</keyword>
<keyword evidence="11" id="KW-0997">Cell inner membrane</keyword>
<keyword evidence="6 11" id="KW-0133">Cell shape</keyword>
<dbReference type="GO" id="GO:0005886">
    <property type="term" value="C:plasma membrane"/>
    <property type="evidence" value="ECO:0007669"/>
    <property type="project" value="UniProtKB-SubCell"/>
</dbReference>
<comment type="similarity">
    <text evidence="11">Belongs to the SEDS family. MrdB/RodA subfamily.</text>
</comment>
<feature type="transmembrane region" description="Helical" evidence="11">
    <location>
        <begin position="35"/>
        <end position="55"/>
    </location>
</feature>
<protein>
    <recommendedName>
        <fullName evidence="11">Peptidoglycan glycosyltransferase MrdB</fullName>
        <shortName evidence="11">PGT</shortName>
        <ecNumber evidence="11">2.4.99.28</ecNumber>
    </recommendedName>
    <alternativeName>
        <fullName evidence="11">Cell elongation protein RodA</fullName>
    </alternativeName>
    <alternativeName>
        <fullName evidence="11">Cell wall polymerase</fullName>
    </alternativeName>
    <alternativeName>
        <fullName evidence="11">Peptidoglycan polymerase</fullName>
        <shortName evidence="11">PG polymerase</shortName>
    </alternativeName>
</protein>
<evidence type="ECO:0000256" key="10">
    <source>
        <dbReference type="ARBA" id="ARBA00023316"/>
    </source>
</evidence>
<dbReference type="InterPro" id="IPR001182">
    <property type="entry name" value="FtsW/RodA"/>
</dbReference>
<dbReference type="GO" id="GO:0009252">
    <property type="term" value="P:peptidoglycan biosynthetic process"/>
    <property type="evidence" value="ECO:0007669"/>
    <property type="project" value="UniProtKB-UniRule"/>
</dbReference>
<dbReference type="GO" id="GO:0032153">
    <property type="term" value="C:cell division site"/>
    <property type="evidence" value="ECO:0007669"/>
    <property type="project" value="TreeGrafter"/>
</dbReference>
<feature type="transmembrane region" description="Helical" evidence="11">
    <location>
        <begin position="153"/>
        <end position="171"/>
    </location>
</feature>
<feature type="transmembrane region" description="Helical" evidence="11">
    <location>
        <begin position="67"/>
        <end position="85"/>
    </location>
</feature>
<evidence type="ECO:0000256" key="9">
    <source>
        <dbReference type="ARBA" id="ARBA00023136"/>
    </source>
</evidence>
<feature type="transmembrane region" description="Helical" evidence="11">
    <location>
        <begin position="322"/>
        <end position="349"/>
    </location>
</feature>
<accession>E0WRL0</accession>
<dbReference type="GO" id="GO:0008360">
    <property type="term" value="P:regulation of cell shape"/>
    <property type="evidence" value="ECO:0007669"/>
    <property type="project" value="UniProtKB-KW"/>
</dbReference>
<feature type="transmembrane region" description="Helical" evidence="11">
    <location>
        <begin position="355"/>
        <end position="376"/>
    </location>
</feature>
<comment type="pathway">
    <text evidence="11">Cell wall biogenesis; peptidoglycan biosynthesis.</text>
</comment>
<keyword evidence="3 11" id="KW-0328">Glycosyltransferase</keyword>
<evidence type="ECO:0000313" key="12">
    <source>
        <dbReference type="EMBL" id="EFL92770.1"/>
    </source>
</evidence>
<feature type="transmembrane region" description="Helical" evidence="11">
    <location>
        <begin position="91"/>
        <end position="110"/>
    </location>
</feature>
<keyword evidence="10 11" id="KW-0961">Cell wall biogenesis/degradation</keyword>
<evidence type="ECO:0000256" key="4">
    <source>
        <dbReference type="ARBA" id="ARBA00022679"/>
    </source>
</evidence>
<comment type="subcellular location">
    <subcellularLocation>
        <location evidence="11">Cell inner membrane</location>
        <topology evidence="11">Multi-pass membrane protein</topology>
    </subcellularLocation>
    <subcellularLocation>
        <location evidence="1">Membrane</location>
        <topology evidence="1">Multi-pass membrane protein</topology>
    </subcellularLocation>
</comment>
<dbReference type="NCBIfam" id="TIGR02210">
    <property type="entry name" value="rodA_shape"/>
    <property type="match status" value="1"/>
</dbReference>
<evidence type="ECO:0000313" key="13">
    <source>
        <dbReference type="Proteomes" id="UP000005726"/>
    </source>
</evidence>
<dbReference type="NCBIfam" id="NF008060">
    <property type="entry name" value="PRK10794.1"/>
    <property type="match status" value="1"/>
</dbReference>
<dbReference type="STRING" id="663321.REG_0614"/>
<proteinExistence type="inferred from homology"/>
<dbReference type="HAMAP" id="MF_02079">
    <property type="entry name" value="PGT_RodA"/>
    <property type="match status" value="1"/>
</dbReference>
<keyword evidence="9 11" id="KW-0472">Membrane</keyword>
<dbReference type="GO" id="GO:0015648">
    <property type="term" value="F:lipid-linked peptidoglycan transporter activity"/>
    <property type="evidence" value="ECO:0007669"/>
    <property type="project" value="TreeGrafter"/>
</dbReference>
<reference evidence="12" key="1">
    <citation type="journal article" date="2009" name="Environ. Microbiol.">
        <title>Dynamics of genome evolution in facultative symbionts of aphids.</title>
        <authorList>
            <person name="Degnan P.H."/>
            <person name="Leonardo T.E."/>
            <person name="Cass B.N."/>
            <person name="Hurwitz B."/>
            <person name="Stern D."/>
            <person name="Gibbs R.A."/>
            <person name="Richards S."/>
            <person name="Moran N.A."/>
        </authorList>
    </citation>
    <scope>NUCLEOTIDE SEQUENCE [LARGE SCALE GENOMIC DNA]</scope>
    <source>
        <strain evidence="12">LSR1</strain>
    </source>
</reference>
<dbReference type="GO" id="GO:0071555">
    <property type="term" value="P:cell wall organization"/>
    <property type="evidence" value="ECO:0007669"/>
    <property type="project" value="UniProtKB-KW"/>
</dbReference>
<dbReference type="UniPathway" id="UPA00219"/>
<evidence type="ECO:0000256" key="8">
    <source>
        <dbReference type="ARBA" id="ARBA00022989"/>
    </source>
</evidence>
<comment type="function">
    <text evidence="11">Peptidoglycan polymerase that is essential for cell wall elongation.</text>
</comment>
<sequence>MTTERNVSSPTQKGHYAMTDNHQKQALLSKIHIDIPLLICILLLLAYSAFIMWSASGQDVGMMERKITQIVFGLFTLLLMAQIPPRTYENWAPYLYLICIFLLVLVDVFGQISKGARRWLDLGFIRFQPSEIAKIAVPLMVARFMNRDLCPPSFKNTLIALILIFTPTLLVATQPDLGTAILIALSGLFVLFLAGMSWRLISVAVLLIAAFIPILWFFLMHDYQHDRVMMLLDPEKDPLGAGYHIIQSKIAIGSGGLFGKGWLHGTQSQLEFLPERHTDFIFAVLAEELGLFGVLVLLVLYLSIIMRGLIIAARAQTTFGRVMIGALMLILFVYVFVNIGMVSGILPVVGVPLPLVSYGGSALIVLMAGFGIIMSIHSHRKMLSKNL</sequence>
<feature type="transmembrane region" description="Helical" evidence="11">
    <location>
        <begin position="177"/>
        <end position="194"/>
    </location>
</feature>
<dbReference type="PANTHER" id="PTHR30474">
    <property type="entry name" value="CELL CYCLE PROTEIN"/>
    <property type="match status" value="1"/>
</dbReference>
<evidence type="ECO:0000256" key="11">
    <source>
        <dbReference type="HAMAP-Rule" id="MF_02079"/>
    </source>
</evidence>
<dbReference type="EC" id="2.4.99.28" evidence="11"/>
<keyword evidence="4 11" id="KW-0808">Transferase</keyword>
<keyword evidence="7 11" id="KW-0573">Peptidoglycan synthesis</keyword>
<dbReference type="AlphaFoldDB" id="E0WRL0"/>
<evidence type="ECO:0000256" key="1">
    <source>
        <dbReference type="ARBA" id="ARBA00004141"/>
    </source>
</evidence>
<feature type="transmembrane region" description="Helical" evidence="11">
    <location>
        <begin position="201"/>
        <end position="219"/>
    </location>
</feature>
<gene>
    <name evidence="11 12" type="primary">mrdB</name>
    <name evidence="11" type="synonym">rodA</name>
    <name evidence="12" type="ORF">REG_0614</name>
</gene>
<evidence type="ECO:0000256" key="6">
    <source>
        <dbReference type="ARBA" id="ARBA00022960"/>
    </source>
</evidence>
<dbReference type="InterPro" id="IPR011923">
    <property type="entry name" value="RodA/MrdB"/>
</dbReference>
<name>E0WRL0_9ENTR</name>
<dbReference type="HOGENOM" id="CLU_029243_2_2_6"/>
<evidence type="ECO:0000256" key="5">
    <source>
        <dbReference type="ARBA" id="ARBA00022692"/>
    </source>
</evidence>
<feature type="transmembrane region" description="Helical" evidence="11">
    <location>
        <begin position="289"/>
        <end position="310"/>
    </location>
</feature>
<dbReference type="Proteomes" id="UP000005726">
    <property type="component" value="Unassembled WGS sequence"/>
</dbReference>
<dbReference type="PANTHER" id="PTHR30474:SF1">
    <property type="entry name" value="PEPTIDOGLYCAN GLYCOSYLTRANSFERASE MRDB"/>
    <property type="match status" value="1"/>
</dbReference>
<dbReference type="GO" id="GO:0008955">
    <property type="term" value="F:peptidoglycan glycosyltransferase activity"/>
    <property type="evidence" value="ECO:0007669"/>
    <property type="project" value="UniProtKB-UniRule"/>
</dbReference>